<keyword evidence="1" id="KW-1133">Transmembrane helix</keyword>
<evidence type="ECO:0000313" key="3">
    <source>
        <dbReference type="Proteomes" id="UP001168528"/>
    </source>
</evidence>
<gene>
    <name evidence="2" type="ORF">Q0590_25500</name>
</gene>
<feature type="transmembrane region" description="Helical" evidence="1">
    <location>
        <begin position="45"/>
        <end position="65"/>
    </location>
</feature>
<keyword evidence="1" id="KW-0472">Membrane</keyword>
<evidence type="ECO:0008006" key="4">
    <source>
        <dbReference type="Google" id="ProtNLM"/>
    </source>
</evidence>
<reference evidence="2" key="1">
    <citation type="submission" date="2023-07" db="EMBL/GenBank/DDBJ databases">
        <title>The genome sequence of Rhodocytophaga aerolata KACC 12507.</title>
        <authorList>
            <person name="Zhang X."/>
        </authorList>
    </citation>
    <scope>NUCLEOTIDE SEQUENCE</scope>
    <source>
        <strain evidence="2">KACC 12507</strain>
    </source>
</reference>
<accession>A0ABT8RC28</accession>
<proteinExistence type="predicted"/>
<protein>
    <recommendedName>
        <fullName evidence="4">PH domain-containing protein</fullName>
    </recommendedName>
</protein>
<dbReference type="Proteomes" id="UP001168528">
    <property type="component" value="Unassembled WGS sequence"/>
</dbReference>
<sequence>MQVNLKNKSNSMRAKYYPNGSHIVGHLLFAMSVAPLFKLSGNSDATILELIGFELFAIGLIYLLIMPGCWDVYVEEDKVIFRNDWNVLWRNEWRFPLKEIIKIEIIKIDSAGPGIRIITHDKTERFYSLGYDRTDEFTQHMRQQGIKVESYRKTIKLA</sequence>
<dbReference type="RefSeq" id="WP_302040462.1">
    <property type="nucleotide sequence ID" value="NZ_JAUKPO010000021.1"/>
</dbReference>
<dbReference type="EMBL" id="JAUKPO010000021">
    <property type="protein sequence ID" value="MDO1449658.1"/>
    <property type="molecule type" value="Genomic_DNA"/>
</dbReference>
<comment type="caution">
    <text evidence="2">The sequence shown here is derived from an EMBL/GenBank/DDBJ whole genome shotgun (WGS) entry which is preliminary data.</text>
</comment>
<name>A0ABT8RC28_9BACT</name>
<organism evidence="2 3">
    <name type="scientific">Rhodocytophaga aerolata</name>
    <dbReference type="NCBI Taxonomy" id="455078"/>
    <lineage>
        <taxon>Bacteria</taxon>
        <taxon>Pseudomonadati</taxon>
        <taxon>Bacteroidota</taxon>
        <taxon>Cytophagia</taxon>
        <taxon>Cytophagales</taxon>
        <taxon>Rhodocytophagaceae</taxon>
        <taxon>Rhodocytophaga</taxon>
    </lineage>
</organism>
<evidence type="ECO:0000313" key="2">
    <source>
        <dbReference type="EMBL" id="MDO1449658.1"/>
    </source>
</evidence>
<evidence type="ECO:0000256" key="1">
    <source>
        <dbReference type="SAM" id="Phobius"/>
    </source>
</evidence>
<feature type="transmembrane region" description="Helical" evidence="1">
    <location>
        <begin position="21"/>
        <end position="39"/>
    </location>
</feature>
<keyword evidence="3" id="KW-1185">Reference proteome</keyword>
<keyword evidence="1" id="KW-0812">Transmembrane</keyword>